<dbReference type="Proteomes" id="UP000697107">
    <property type="component" value="Unassembled WGS sequence"/>
</dbReference>
<comment type="caution">
    <text evidence="1">The sequence shown here is derived from an EMBL/GenBank/DDBJ whole genome shotgun (WGS) entry which is preliminary data.</text>
</comment>
<protein>
    <submittedName>
        <fullName evidence="1">Uncharacterized protein</fullName>
    </submittedName>
</protein>
<evidence type="ECO:0000313" key="3">
    <source>
        <dbReference type="Proteomes" id="UP000735874"/>
    </source>
</evidence>
<dbReference type="Proteomes" id="UP000735874">
    <property type="component" value="Unassembled WGS sequence"/>
</dbReference>
<evidence type="ECO:0000313" key="2">
    <source>
        <dbReference type="EMBL" id="KAG2981311.1"/>
    </source>
</evidence>
<evidence type="ECO:0000313" key="1">
    <source>
        <dbReference type="EMBL" id="KAG2856686.1"/>
    </source>
</evidence>
<dbReference type="EMBL" id="RCMG01000322">
    <property type="protein sequence ID" value="KAG2856686.1"/>
    <property type="molecule type" value="Genomic_DNA"/>
</dbReference>
<name>A0A8T0Z379_9STRA</name>
<gene>
    <name evidence="1" type="ORF">PC113_g11350</name>
    <name evidence="2" type="ORF">PC118_g10670</name>
</gene>
<accession>A0A8T0Z379</accession>
<sequence length="40" mass="4230">MEIQGESPGKSDVFSGVYTSTHGAISGESCTEVLCHHKYG</sequence>
<reference evidence="1" key="1">
    <citation type="submission" date="2018-10" db="EMBL/GenBank/DDBJ databases">
        <title>Effector identification in a new, highly contiguous assembly of the strawberry crown rot pathogen Phytophthora cactorum.</title>
        <authorList>
            <person name="Armitage A.D."/>
            <person name="Nellist C.F."/>
            <person name="Bates H."/>
            <person name="Vickerstaff R.J."/>
            <person name="Harrison R.J."/>
        </authorList>
    </citation>
    <scope>NUCLEOTIDE SEQUENCE</scope>
    <source>
        <strain evidence="1">15-7</strain>
        <strain evidence="2">P415</strain>
    </source>
</reference>
<proteinExistence type="predicted"/>
<dbReference type="EMBL" id="RCML01000311">
    <property type="protein sequence ID" value="KAG2981311.1"/>
    <property type="molecule type" value="Genomic_DNA"/>
</dbReference>
<dbReference type="AlphaFoldDB" id="A0A8T0Z379"/>
<organism evidence="1 3">
    <name type="scientific">Phytophthora cactorum</name>
    <dbReference type="NCBI Taxonomy" id="29920"/>
    <lineage>
        <taxon>Eukaryota</taxon>
        <taxon>Sar</taxon>
        <taxon>Stramenopiles</taxon>
        <taxon>Oomycota</taxon>
        <taxon>Peronosporomycetes</taxon>
        <taxon>Peronosporales</taxon>
        <taxon>Peronosporaceae</taxon>
        <taxon>Phytophthora</taxon>
    </lineage>
</organism>